<evidence type="ECO:0000256" key="4">
    <source>
        <dbReference type="PROSITE-ProRule" id="PRU00322"/>
    </source>
</evidence>
<accession>A0A7S4B810</accession>
<name>A0A7S4B810_CHRCT</name>
<gene>
    <name evidence="7" type="ORF">PCAR00345_LOCUS8902</name>
</gene>
<proteinExistence type="predicted"/>
<protein>
    <recommendedName>
        <fullName evidence="6">RanBP2-type domain-containing protein</fullName>
    </recommendedName>
</protein>
<dbReference type="EMBL" id="HBIZ01014527">
    <property type="protein sequence ID" value="CAE0756308.1"/>
    <property type="molecule type" value="Transcribed_RNA"/>
</dbReference>
<dbReference type="SUPFAM" id="SSF90209">
    <property type="entry name" value="Ran binding protein zinc finger-like"/>
    <property type="match status" value="1"/>
</dbReference>
<dbReference type="PROSITE" id="PS01358">
    <property type="entry name" value="ZF_RANBP2_1"/>
    <property type="match status" value="1"/>
</dbReference>
<feature type="compositionally biased region" description="Basic residues" evidence="5">
    <location>
        <begin position="102"/>
        <end position="113"/>
    </location>
</feature>
<evidence type="ECO:0000259" key="6">
    <source>
        <dbReference type="PROSITE" id="PS50199"/>
    </source>
</evidence>
<evidence type="ECO:0000256" key="1">
    <source>
        <dbReference type="ARBA" id="ARBA00022723"/>
    </source>
</evidence>
<dbReference type="AlphaFoldDB" id="A0A7S4B810"/>
<keyword evidence="1" id="KW-0479">Metal-binding</keyword>
<dbReference type="SMART" id="SM00547">
    <property type="entry name" value="ZnF_RBZ"/>
    <property type="match status" value="1"/>
</dbReference>
<evidence type="ECO:0000256" key="5">
    <source>
        <dbReference type="SAM" id="MobiDB-lite"/>
    </source>
</evidence>
<evidence type="ECO:0000256" key="3">
    <source>
        <dbReference type="ARBA" id="ARBA00022833"/>
    </source>
</evidence>
<keyword evidence="2 4" id="KW-0863">Zinc-finger</keyword>
<sequence length="121" mass="13092">MLAEDDEGVAAVRARCLSVLADSHANAELRRTAERVLNKAAQTRLTAGAAQHWHCEGCTLRNPVPAPVCAACGQRARWMRTALGDATRARASTRRGGCAVRRAVRTRRARRPSGSRAPPRP</sequence>
<evidence type="ECO:0000313" key="7">
    <source>
        <dbReference type="EMBL" id="CAE0756308.1"/>
    </source>
</evidence>
<reference evidence="7" key="1">
    <citation type="submission" date="2021-01" db="EMBL/GenBank/DDBJ databases">
        <authorList>
            <person name="Corre E."/>
            <person name="Pelletier E."/>
            <person name="Niang G."/>
            <person name="Scheremetjew M."/>
            <person name="Finn R."/>
            <person name="Kale V."/>
            <person name="Holt S."/>
            <person name="Cochrane G."/>
            <person name="Meng A."/>
            <person name="Brown T."/>
            <person name="Cohen L."/>
        </authorList>
    </citation>
    <scope>NUCLEOTIDE SEQUENCE</scope>
    <source>
        <strain evidence="7">CCMP645</strain>
    </source>
</reference>
<dbReference type="InterPro" id="IPR036443">
    <property type="entry name" value="Znf_RanBP2_sf"/>
</dbReference>
<feature type="domain" description="RanBP2-type" evidence="6">
    <location>
        <begin position="46"/>
        <end position="73"/>
    </location>
</feature>
<keyword evidence="3" id="KW-0862">Zinc</keyword>
<dbReference type="GO" id="GO:0008270">
    <property type="term" value="F:zinc ion binding"/>
    <property type="evidence" value="ECO:0007669"/>
    <property type="project" value="UniProtKB-KW"/>
</dbReference>
<organism evidence="7">
    <name type="scientific">Chrysotila carterae</name>
    <name type="common">Marine alga</name>
    <name type="synonym">Syracosphaera carterae</name>
    <dbReference type="NCBI Taxonomy" id="13221"/>
    <lineage>
        <taxon>Eukaryota</taxon>
        <taxon>Haptista</taxon>
        <taxon>Haptophyta</taxon>
        <taxon>Prymnesiophyceae</taxon>
        <taxon>Isochrysidales</taxon>
        <taxon>Isochrysidaceae</taxon>
        <taxon>Chrysotila</taxon>
    </lineage>
</organism>
<feature type="region of interest" description="Disordered" evidence="5">
    <location>
        <begin position="85"/>
        <end position="121"/>
    </location>
</feature>
<evidence type="ECO:0000256" key="2">
    <source>
        <dbReference type="ARBA" id="ARBA00022771"/>
    </source>
</evidence>
<dbReference type="PROSITE" id="PS50199">
    <property type="entry name" value="ZF_RANBP2_2"/>
    <property type="match status" value="1"/>
</dbReference>
<dbReference type="Gene3D" id="4.10.1060.10">
    <property type="entry name" value="Zinc finger, RanBP2-type"/>
    <property type="match status" value="1"/>
</dbReference>
<dbReference type="InterPro" id="IPR001876">
    <property type="entry name" value="Znf_RanBP2"/>
</dbReference>